<evidence type="ECO:0000313" key="4">
    <source>
        <dbReference type="Proteomes" id="UP000607559"/>
    </source>
</evidence>
<reference evidence="3" key="1">
    <citation type="journal article" date="2014" name="Int. J. Syst. Evol. Microbiol.">
        <title>Complete genome sequence of Corynebacterium casei LMG S-19264T (=DSM 44701T), isolated from a smear-ripened cheese.</title>
        <authorList>
            <consortium name="US DOE Joint Genome Institute (JGI-PGF)"/>
            <person name="Walter F."/>
            <person name="Albersmeier A."/>
            <person name="Kalinowski J."/>
            <person name="Ruckert C."/>
        </authorList>
    </citation>
    <scope>NUCLEOTIDE SEQUENCE</scope>
    <source>
        <strain evidence="3">CGMCC 1.15448</strain>
    </source>
</reference>
<keyword evidence="4" id="KW-1185">Reference proteome</keyword>
<evidence type="ECO:0000256" key="1">
    <source>
        <dbReference type="SAM" id="SignalP"/>
    </source>
</evidence>
<dbReference type="Pfam" id="PF13229">
    <property type="entry name" value="Beta_helix"/>
    <property type="match status" value="1"/>
</dbReference>
<accession>A0A8J2XSR9</accession>
<feature type="signal peptide" evidence="1">
    <location>
        <begin position="1"/>
        <end position="26"/>
    </location>
</feature>
<dbReference type="Proteomes" id="UP000607559">
    <property type="component" value="Unassembled WGS sequence"/>
</dbReference>
<protein>
    <recommendedName>
        <fullName evidence="2">Right handed beta helix domain-containing protein</fullName>
    </recommendedName>
</protein>
<sequence length="418" mass="44156">MKINTIKKTTGFHVVSLFVSAGLLFAACSKSSNSANTGTPLPVNAIRSTSLTGGNVKGTMLTDSTYTVSGDITVLPTDTLTIQPGTTIKVSGNHKFTIQGIIASLGTQAKPITITTQDANPQPGEWGGFQCDSAKSVTFLWTKLLWAGGADASGGTTQTIAVSVPIPVDIEDCWFVGGQDNQIGVYSTSTVKILRNSFYGNGTTDGDCIDFHSGVTGVVAYNVLWGSAGSAIKVFTSSTIQNPQTNVEVYNNTCVESGFRRGAAEPGRGVLIDAFSQARVYNNLLANNYWSLDITPTSDFAHTVYNNNYFYVTVDSLRQFMYPAGEKGTVQSGDIINLTTTGANDPKFVGYSTTVNPNNRIIPSNYDFHLQSNSPALGKGYTGTVTGLPSWAPALSSDIGAYVSDTTGGKGNRHAAGY</sequence>
<feature type="domain" description="Right handed beta helix" evidence="2">
    <location>
        <begin position="168"/>
        <end position="307"/>
    </location>
</feature>
<name>A0A8J2XSR9_9BACT</name>
<dbReference type="Gene3D" id="2.160.20.10">
    <property type="entry name" value="Single-stranded right-handed beta-helix, Pectin lyase-like"/>
    <property type="match status" value="1"/>
</dbReference>
<reference evidence="3" key="2">
    <citation type="submission" date="2020-09" db="EMBL/GenBank/DDBJ databases">
        <authorList>
            <person name="Sun Q."/>
            <person name="Zhou Y."/>
        </authorList>
    </citation>
    <scope>NUCLEOTIDE SEQUENCE</scope>
    <source>
        <strain evidence="3">CGMCC 1.15448</strain>
    </source>
</reference>
<evidence type="ECO:0000313" key="3">
    <source>
        <dbReference type="EMBL" id="GGA98005.1"/>
    </source>
</evidence>
<dbReference type="InterPro" id="IPR012334">
    <property type="entry name" value="Pectin_lyas_fold"/>
</dbReference>
<feature type="chain" id="PRO_5035242020" description="Right handed beta helix domain-containing protein" evidence="1">
    <location>
        <begin position="27"/>
        <end position="418"/>
    </location>
</feature>
<keyword evidence="1" id="KW-0732">Signal</keyword>
<comment type="caution">
    <text evidence="3">The sequence shown here is derived from an EMBL/GenBank/DDBJ whole genome shotgun (WGS) entry which is preliminary data.</text>
</comment>
<dbReference type="EMBL" id="BMJC01000002">
    <property type="protein sequence ID" value="GGA98005.1"/>
    <property type="molecule type" value="Genomic_DNA"/>
</dbReference>
<organism evidence="3 4">
    <name type="scientific">Puia dinghuensis</name>
    <dbReference type="NCBI Taxonomy" id="1792502"/>
    <lineage>
        <taxon>Bacteria</taxon>
        <taxon>Pseudomonadati</taxon>
        <taxon>Bacteroidota</taxon>
        <taxon>Chitinophagia</taxon>
        <taxon>Chitinophagales</taxon>
        <taxon>Chitinophagaceae</taxon>
        <taxon>Puia</taxon>
    </lineage>
</organism>
<proteinExistence type="predicted"/>
<dbReference type="AlphaFoldDB" id="A0A8J2XSR9"/>
<dbReference type="SUPFAM" id="SSF51126">
    <property type="entry name" value="Pectin lyase-like"/>
    <property type="match status" value="1"/>
</dbReference>
<dbReference type="InterPro" id="IPR011050">
    <property type="entry name" value="Pectin_lyase_fold/virulence"/>
</dbReference>
<gene>
    <name evidence="3" type="ORF">GCM10011511_21650</name>
</gene>
<dbReference type="PROSITE" id="PS51257">
    <property type="entry name" value="PROKAR_LIPOPROTEIN"/>
    <property type="match status" value="1"/>
</dbReference>
<dbReference type="InterPro" id="IPR039448">
    <property type="entry name" value="Beta_helix"/>
</dbReference>
<evidence type="ECO:0000259" key="2">
    <source>
        <dbReference type="Pfam" id="PF13229"/>
    </source>
</evidence>
<dbReference type="RefSeq" id="WP_188931378.1">
    <property type="nucleotide sequence ID" value="NZ_BMJC01000002.1"/>
</dbReference>